<protein>
    <submittedName>
        <fullName evidence="2">Uncharacterized protein</fullName>
    </submittedName>
</protein>
<name>A0A099DA70_9ACTN</name>
<dbReference type="AlphaFoldDB" id="A0A099DA70"/>
<dbReference type="EMBL" id="CP022752">
    <property type="protein sequence ID" value="ASU80659.1"/>
    <property type="molecule type" value="Genomic_DNA"/>
</dbReference>
<evidence type="ECO:0000313" key="5">
    <source>
        <dbReference type="Proteomes" id="UP000215043"/>
    </source>
</evidence>
<dbReference type="RefSeq" id="WP_043569653.1">
    <property type="nucleotide sequence ID" value="NZ_CP022752.1"/>
</dbReference>
<evidence type="ECO:0000313" key="4">
    <source>
        <dbReference type="Proteomes" id="UP000029737"/>
    </source>
</evidence>
<accession>A0A099DA70</accession>
<dbReference type="OrthoDB" id="9910033at2"/>
<evidence type="ECO:0000313" key="3">
    <source>
        <dbReference type="EMBL" id="KGI82974.1"/>
    </source>
</evidence>
<proteinExistence type="predicted"/>
<feature type="compositionally biased region" description="Basic and acidic residues" evidence="1">
    <location>
        <begin position="1"/>
        <end position="10"/>
    </location>
</feature>
<feature type="compositionally biased region" description="Basic and acidic residues" evidence="1">
    <location>
        <begin position="55"/>
        <end position="93"/>
    </location>
</feature>
<feature type="region of interest" description="Disordered" evidence="1">
    <location>
        <begin position="1"/>
        <end position="93"/>
    </location>
</feature>
<organism evidence="2 5">
    <name type="scientific">Actinopolyspora erythraea</name>
    <dbReference type="NCBI Taxonomy" id="414996"/>
    <lineage>
        <taxon>Bacteria</taxon>
        <taxon>Bacillati</taxon>
        <taxon>Actinomycetota</taxon>
        <taxon>Actinomycetes</taxon>
        <taxon>Actinopolysporales</taxon>
        <taxon>Actinopolysporaceae</taxon>
        <taxon>Actinopolyspora</taxon>
    </lineage>
</organism>
<feature type="compositionally biased region" description="Basic and acidic residues" evidence="1">
    <location>
        <begin position="17"/>
        <end position="42"/>
    </location>
</feature>
<dbReference type="Proteomes" id="UP000029737">
    <property type="component" value="Unassembled WGS sequence"/>
</dbReference>
<reference evidence="3 4" key="1">
    <citation type="journal article" date="2014" name="PLoS ONE">
        <title>Identification and Characterization of a New Erythromycin Biosynthetic Gene Cluster in Actinopolyspora erythraea YIM90600, a Novel Erythronolide-Producing Halophilic Actinomycete Isolated from Salt Field.</title>
        <authorList>
            <person name="Chen D."/>
            <person name="Feng J."/>
            <person name="Huang L."/>
            <person name="Zhang Q."/>
            <person name="Wu J."/>
            <person name="Zhu X."/>
            <person name="Duan Y."/>
            <person name="Xu Z."/>
        </authorList>
    </citation>
    <scope>NUCLEOTIDE SEQUENCE [LARGE SCALE GENOMIC DNA]</scope>
    <source>
        <strain evidence="3 4">YIM90600</strain>
    </source>
</reference>
<dbReference type="Proteomes" id="UP000215043">
    <property type="component" value="Chromosome"/>
</dbReference>
<keyword evidence="4" id="KW-1185">Reference proteome</keyword>
<dbReference type="EMBL" id="JPMV01000007">
    <property type="protein sequence ID" value="KGI82974.1"/>
    <property type="molecule type" value="Genomic_DNA"/>
</dbReference>
<evidence type="ECO:0000256" key="1">
    <source>
        <dbReference type="SAM" id="MobiDB-lite"/>
    </source>
</evidence>
<evidence type="ECO:0000313" key="2">
    <source>
        <dbReference type="EMBL" id="ASU80659.1"/>
    </source>
</evidence>
<dbReference type="KEGG" id="aey:CDG81_23005"/>
<gene>
    <name evidence="2" type="ORF">CDG81_23005</name>
    <name evidence="3" type="ORF">IL38_01810</name>
</gene>
<sequence length="112" mass="13075">MSDNKYRDGVVDGEYQGQRDKMAGKPKQPQETDGEHGYKDGYAKGYSEAYDDTPPPEKEETVPKKEHEKVKRQLEECRKSKQQEADDAYAEGRRDAWKDAWKRYGIKQRDSE</sequence>
<reference evidence="2 5" key="2">
    <citation type="submission" date="2017-08" db="EMBL/GenBank/DDBJ databases">
        <title>The complete genome sequence of moderately halophilic actinomycete Actinopolyspora erythraea YIM 90600, the producer of novel erythromycin, novel actinopolysporins A-C and tubercidin.</title>
        <authorList>
            <person name="Yin M."/>
            <person name="Tang S."/>
        </authorList>
    </citation>
    <scope>NUCLEOTIDE SEQUENCE [LARGE SCALE GENOMIC DNA]</scope>
    <source>
        <strain evidence="2 5">YIM 90600</strain>
    </source>
</reference>
<dbReference type="HOGENOM" id="CLU_2140465_0_0_11"/>